<dbReference type="RefSeq" id="WP_189003815.1">
    <property type="nucleotide sequence ID" value="NZ_BMPP01000001.1"/>
</dbReference>
<sequence length="193" mass="21009">MTPPPWRLTGRGLFALYAKSSAGRAGALVLVQYASSPVGPYDELMWLDLPARPWGNPVIRRIVVSQEASMTWGRRNWAIPKTLALFEWSTPNRVQVTAATGQLIAQLGFSESPWSVPGNLRWLPAPWRTLDQPALDGSGRVLTTPTGQGWLGLARLSRCDASGVSGLTADHQPLVAITVPEFTLLFPDGIQKP</sequence>
<dbReference type="Proteomes" id="UP000647587">
    <property type="component" value="Unassembled WGS sequence"/>
</dbReference>
<keyword evidence="2" id="KW-1185">Reference proteome</keyword>
<gene>
    <name evidence="1" type="ORF">GCM10008955_02820</name>
</gene>
<comment type="caution">
    <text evidence="1">The sequence shown here is derived from an EMBL/GenBank/DDBJ whole genome shotgun (WGS) entry which is preliminary data.</text>
</comment>
<dbReference type="SUPFAM" id="SSF160104">
    <property type="entry name" value="Acetoacetate decarboxylase-like"/>
    <property type="match status" value="1"/>
</dbReference>
<reference evidence="2" key="1">
    <citation type="journal article" date="2019" name="Int. J. Syst. Evol. Microbiol.">
        <title>The Global Catalogue of Microorganisms (GCM) 10K type strain sequencing project: providing services to taxonomists for standard genome sequencing and annotation.</title>
        <authorList>
            <consortium name="The Broad Institute Genomics Platform"/>
            <consortium name="The Broad Institute Genome Sequencing Center for Infectious Disease"/>
            <person name="Wu L."/>
            <person name="Ma J."/>
        </authorList>
    </citation>
    <scope>NUCLEOTIDE SEQUENCE [LARGE SCALE GENOMIC DNA]</scope>
    <source>
        <strain evidence="2">JCM 30331</strain>
    </source>
</reference>
<organism evidence="1 2">
    <name type="scientific">Deinococcus malanensis</name>
    <dbReference type="NCBI Taxonomy" id="1706855"/>
    <lineage>
        <taxon>Bacteria</taxon>
        <taxon>Thermotogati</taxon>
        <taxon>Deinococcota</taxon>
        <taxon>Deinococci</taxon>
        <taxon>Deinococcales</taxon>
        <taxon>Deinococcaceae</taxon>
        <taxon>Deinococcus</taxon>
    </lineage>
</organism>
<dbReference type="PANTHER" id="PTHR40518">
    <property type="entry name" value="ACETOACETATE DECARBOXYLASE"/>
    <property type="match status" value="1"/>
</dbReference>
<dbReference type="InterPro" id="IPR023375">
    <property type="entry name" value="ADC_dom_sf"/>
</dbReference>
<evidence type="ECO:0000313" key="2">
    <source>
        <dbReference type="Proteomes" id="UP000647587"/>
    </source>
</evidence>
<proteinExistence type="predicted"/>
<dbReference type="Gene3D" id="2.40.400.10">
    <property type="entry name" value="Acetoacetate decarboxylase-like"/>
    <property type="match status" value="1"/>
</dbReference>
<accession>A0ABQ2EHU4</accession>
<evidence type="ECO:0008006" key="3">
    <source>
        <dbReference type="Google" id="ProtNLM"/>
    </source>
</evidence>
<evidence type="ECO:0000313" key="1">
    <source>
        <dbReference type="EMBL" id="GGK12922.1"/>
    </source>
</evidence>
<dbReference type="PANTHER" id="PTHR40518:SF1">
    <property type="entry name" value="ACETOACETATE DECARBOXYLASE"/>
    <property type="match status" value="1"/>
</dbReference>
<protein>
    <recommendedName>
        <fullName evidence="3">Acetoacetate decarboxylase</fullName>
    </recommendedName>
</protein>
<name>A0ABQ2EHU4_9DEIO</name>
<dbReference type="EMBL" id="BMPP01000001">
    <property type="protein sequence ID" value="GGK12922.1"/>
    <property type="molecule type" value="Genomic_DNA"/>
</dbReference>